<name>A0A382Y485_9ZZZZ</name>
<protein>
    <submittedName>
        <fullName evidence="1">Uncharacterized protein</fullName>
    </submittedName>
</protein>
<evidence type="ECO:0000313" key="1">
    <source>
        <dbReference type="EMBL" id="SVD78162.1"/>
    </source>
</evidence>
<proteinExistence type="predicted"/>
<dbReference type="AlphaFoldDB" id="A0A382Y485"/>
<dbReference type="EMBL" id="UINC01172866">
    <property type="protein sequence ID" value="SVD78162.1"/>
    <property type="molecule type" value="Genomic_DNA"/>
</dbReference>
<feature type="non-terminal residue" evidence="1">
    <location>
        <position position="1"/>
    </location>
</feature>
<sequence length="41" mass="4424">VGENGEVQLDFENDVIGPAMVTHDGQVRNERVRDALEGDAA</sequence>
<reference evidence="1" key="1">
    <citation type="submission" date="2018-05" db="EMBL/GenBank/DDBJ databases">
        <authorList>
            <person name="Lanie J.A."/>
            <person name="Ng W.-L."/>
            <person name="Kazmierczak K.M."/>
            <person name="Andrzejewski T.M."/>
            <person name="Davidsen T.M."/>
            <person name="Wayne K.J."/>
            <person name="Tettelin H."/>
            <person name="Glass J.I."/>
            <person name="Rusch D."/>
            <person name="Podicherti R."/>
            <person name="Tsui H.-C.T."/>
            <person name="Winkler M.E."/>
        </authorList>
    </citation>
    <scope>NUCLEOTIDE SEQUENCE</scope>
</reference>
<accession>A0A382Y485</accession>
<gene>
    <name evidence="1" type="ORF">METZ01_LOCUS431016</name>
</gene>
<organism evidence="1">
    <name type="scientific">marine metagenome</name>
    <dbReference type="NCBI Taxonomy" id="408172"/>
    <lineage>
        <taxon>unclassified sequences</taxon>
        <taxon>metagenomes</taxon>
        <taxon>ecological metagenomes</taxon>
    </lineage>
</organism>